<protein>
    <submittedName>
        <fullName evidence="1">Antibiotic biosynthesis monooxygenase</fullName>
    </submittedName>
</protein>
<keyword evidence="1" id="KW-0503">Monooxygenase</keyword>
<dbReference type="Gene3D" id="3.30.70.100">
    <property type="match status" value="1"/>
</dbReference>
<dbReference type="InterPro" id="IPR011008">
    <property type="entry name" value="Dimeric_a/b-barrel"/>
</dbReference>
<dbReference type="SUPFAM" id="SSF54909">
    <property type="entry name" value="Dimeric alpha+beta barrel"/>
    <property type="match status" value="1"/>
</dbReference>
<dbReference type="RefSeq" id="WP_045985071.1">
    <property type="nucleotide sequence ID" value="NZ_CP063052.1"/>
</dbReference>
<comment type="caution">
    <text evidence="1">The sequence shown here is derived from an EMBL/GenBank/DDBJ whole genome shotgun (WGS) entry which is preliminary data.</text>
</comment>
<sequence length="99" mass="11346">MYCIIVSNRVKKGREEDYISIMNENAKASCQNELGCVQFDVIRDLNDPQLFHLYEIYQSQEALAVHKQTEHYLASRVQLADIVVEQSVIRADVVATNSK</sequence>
<gene>
    <name evidence="1" type="ORF">TW71_04310</name>
</gene>
<organism evidence="1">
    <name type="scientific">Vibrio coralliilyticus</name>
    <dbReference type="NCBI Taxonomy" id="190893"/>
    <lineage>
        <taxon>Bacteria</taxon>
        <taxon>Pseudomonadati</taxon>
        <taxon>Pseudomonadota</taxon>
        <taxon>Gammaproteobacteria</taxon>
        <taxon>Vibrionales</taxon>
        <taxon>Vibrionaceae</taxon>
        <taxon>Vibrio</taxon>
    </lineage>
</organism>
<dbReference type="AlphaFoldDB" id="A0A837GAU2"/>
<name>A0A837GAU2_9VIBR</name>
<dbReference type="PROSITE" id="PS51725">
    <property type="entry name" value="ABM"/>
    <property type="match status" value="1"/>
</dbReference>
<proteinExistence type="predicted"/>
<dbReference type="PANTHER" id="PTHR33336">
    <property type="entry name" value="QUINOL MONOOXYGENASE YGIN-RELATED"/>
    <property type="match status" value="1"/>
</dbReference>
<dbReference type="InterPro" id="IPR050744">
    <property type="entry name" value="AI-2_Isomerase_LsrG"/>
</dbReference>
<dbReference type="InterPro" id="IPR007138">
    <property type="entry name" value="ABM_dom"/>
</dbReference>
<dbReference type="PANTHER" id="PTHR33336:SF3">
    <property type="entry name" value="ABM DOMAIN-CONTAINING PROTEIN"/>
    <property type="match status" value="1"/>
</dbReference>
<evidence type="ECO:0000313" key="1">
    <source>
        <dbReference type="EMBL" id="KJY77053.1"/>
    </source>
</evidence>
<reference evidence="1" key="1">
    <citation type="journal article" date="2015" name="BMC Genomics">
        <title>Genome mining reveals unlocked bioactive potential of marine Gram-negative bacteria.</title>
        <authorList>
            <person name="Machado H."/>
            <person name="Sonnenschein E.C."/>
            <person name="Melchiorsen J."/>
            <person name="Gram L."/>
        </authorList>
    </citation>
    <scope>NUCLEOTIDE SEQUENCE</scope>
    <source>
        <strain evidence="1">S2052</strain>
    </source>
</reference>
<dbReference type="EMBL" id="JXXR01000002">
    <property type="protein sequence ID" value="KJY77053.1"/>
    <property type="molecule type" value="Genomic_DNA"/>
</dbReference>
<keyword evidence="1" id="KW-0560">Oxidoreductase</keyword>
<dbReference type="Pfam" id="PF03992">
    <property type="entry name" value="ABM"/>
    <property type="match status" value="1"/>
</dbReference>
<accession>A0A837GAU2</accession>
<dbReference type="GO" id="GO:0004497">
    <property type="term" value="F:monooxygenase activity"/>
    <property type="evidence" value="ECO:0007669"/>
    <property type="project" value="UniProtKB-KW"/>
</dbReference>
<dbReference type="GO" id="GO:0005829">
    <property type="term" value="C:cytosol"/>
    <property type="evidence" value="ECO:0007669"/>
    <property type="project" value="TreeGrafter"/>
</dbReference>